<evidence type="ECO:0000256" key="1">
    <source>
        <dbReference type="SAM" id="Phobius"/>
    </source>
</evidence>
<dbReference type="STRING" id="1805425.AUJ30_00555"/>
<accession>A0A1J4Y5A1</accession>
<dbReference type="Proteomes" id="UP000182693">
    <property type="component" value="Unassembled WGS sequence"/>
</dbReference>
<evidence type="ECO:0000313" key="3">
    <source>
        <dbReference type="Proteomes" id="UP000182693"/>
    </source>
</evidence>
<dbReference type="Gene3D" id="3.30.420.40">
    <property type="match status" value="1"/>
</dbReference>
<proteinExistence type="predicted"/>
<keyword evidence="1" id="KW-0472">Membrane</keyword>
<sequence>MSFKRILTILNPQLPIGGLEISDSALKFVLIKENKLNFISLNLPIGTIEEGKIKNKENFKAALSKLRSQITFRTKKKIYIIVNIPDIDVYTQVFNLPLVAIDNLEEAAGLNLQMISPIDFSSVYADWQRVGETDIDGGQLEILGAFIPNKIVDEFVQHLKETNFVVVAIEFSALALSRLFSGLVNLPNSFLLLHLTGSGLNFCFIKNRNLYFNHFIPWPAGEERQISLAVIKEIIIRETQKVLNFAGSHWPETQINTLLLAAPALEEKITQIITENFTLAVQKLTLPRELKNVNGQWSLVNSQLSTLTSDWFSALGSALRGLIPRSKDIIISLASTGTEEEFHQHQIINFIKIWRNIALTSLSFIFIAFIVVDGFLMKTANSLNNQLANLANLPELGEVNKLQEEAKEFNERVELGLQVKNQIYNWSPFFEKIKNLAGNDIVIERIFIQSQETPILFNGRATDEKAIIDFKTKLEQDSQFKDINLPLAGITPAADGKLKFSITFKIK</sequence>
<evidence type="ECO:0000313" key="2">
    <source>
        <dbReference type="EMBL" id="OIO65727.1"/>
    </source>
</evidence>
<feature type="transmembrane region" description="Helical" evidence="1">
    <location>
        <begin position="353"/>
        <end position="376"/>
    </location>
</feature>
<dbReference type="EMBL" id="MNWX01000009">
    <property type="protein sequence ID" value="OIO65727.1"/>
    <property type="molecule type" value="Genomic_DNA"/>
</dbReference>
<protein>
    <recommendedName>
        <fullName evidence="4">SHS2 domain-containing protein</fullName>
    </recommendedName>
</protein>
<reference evidence="2 3" key="1">
    <citation type="journal article" date="2016" name="Environ. Microbiol.">
        <title>Genomic resolution of a cold subsurface aquifer community provides metabolic insights for novel microbes adapted to high CO concentrations.</title>
        <authorList>
            <person name="Probst A.J."/>
            <person name="Castelle C.J."/>
            <person name="Singh A."/>
            <person name="Brown C.T."/>
            <person name="Anantharaman K."/>
            <person name="Sharon I."/>
            <person name="Hug L.A."/>
            <person name="Burstein D."/>
            <person name="Emerson J.B."/>
            <person name="Thomas B.C."/>
            <person name="Banfield J.F."/>
        </authorList>
    </citation>
    <scope>NUCLEOTIDE SEQUENCE [LARGE SCALE GENOMIC DNA]</scope>
    <source>
        <strain evidence="2">CG1_02_39_135</strain>
    </source>
</reference>
<dbReference type="AlphaFoldDB" id="A0A1J4Y5A1"/>
<name>A0A1J4Y5A1_9BACT</name>
<gene>
    <name evidence="2" type="ORF">AUJ30_00555</name>
</gene>
<evidence type="ECO:0008006" key="4">
    <source>
        <dbReference type="Google" id="ProtNLM"/>
    </source>
</evidence>
<comment type="caution">
    <text evidence="2">The sequence shown here is derived from an EMBL/GenBank/DDBJ whole genome shotgun (WGS) entry which is preliminary data.</text>
</comment>
<dbReference type="InterPro" id="IPR005883">
    <property type="entry name" value="PilM"/>
</dbReference>
<organism evidence="2 3">
    <name type="scientific">Candidatus Wolfebacteria bacterium CG1_02_39_135</name>
    <dbReference type="NCBI Taxonomy" id="1805425"/>
    <lineage>
        <taxon>Bacteria</taxon>
        <taxon>Candidatus Wolfeibacteriota</taxon>
    </lineage>
</organism>
<dbReference type="Pfam" id="PF11104">
    <property type="entry name" value="PilM_2"/>
    <property type="match status" value="1"/>
</dbReference>
<keyword evidence="1" id="KW-0812">Transmembrane</keyword>
<keyword evidence="1" id="KW-1133">Transmembrane helix</keyword>